<reference evidence="2" key="1">
    <citation type="submission" date="2020-05" db="EMBL/GenBank/DDBJ databases">
        <title>Phylogenomic resolution of chytrid fungi.</title>
        <authorList>
            <person name="Stajich J.E."/>
            <person name="Amses K."/>
            <person name="Simmons R."/>
            <person name="Seto K."/>
            <person name="Myers J."/>
            <person name="Bonds A."/>
            <person name="Quandt C.A."/>
            <person name="Barry K."/>
            <person name="Liu P."/>
            <person name="Grigoriev I."/>
            <person name="Longcore J.E."/>
            <person name="James T.Y."/>
        </authorList>
    </citation>
    <scope>NUCLEOTIDE SEQUENCE</scope>
    <source>
        <strain evidence="2">JEL0476</strain>
    </source>
</reference>
<feature type="region of interest" description="Disordered" evidence="1">
    <location>
        <begin position="1"/>
        <end position="21"/>
    </location>
</feature>
<protein>
    <submittedName>
        <fullName evidence="2">Uncharacterized protein</fullName>
    </submittedName>
</protein>
<dbReference type="AlphaFoldDB" id="A0AAD5XVT2"/>
<dbReference type="EMBL" id="JADGJW010000289">
    <property type="protein sequence ID" value="KAJ3220588.1"/>
    <property type="molecule type" value="Genomic_DNA"/>
</dbReference>
<accession>A0AAD5XVT2</accession>
<proteinExistence type="predicted"/>
<gene>
    <name evidence="2" type="ORF">HK099_004161</name>
</gene>
<keyword evidence="3" id="KW-1185">Reference proteome</keyword>
<evidence type="ECO:0000313" key="2">
    <source>
        <dbReference type="EMBL" id="KAJ3220588.1"/>
    </source>
</evidence>
<sequence>MLKDKTNQMNHHFNNKENITKSLKNYSKNAEIKKTGKLTTSEKKNVKKVNLPNETKDVNESVLESLVKSKNELLSKLNNLPNIKNEEEAILTELRKFKEFLNLIQLESKEEGSFQEGEEKKNAKIVILEKDLFDEKLKNVKLELELETCTENAEILRSSLVDALDENKQLHEIMVDCKENLIKSEKILTSFEKLKNDKDNQMIFEKITKGMEDLDEENLINLTFLSEDEKVKNFTSIQ</sequence>
<evidence type="ECO:0000313" key="3">
    <source>
        <dbReference type="Proteomes" id="UP001211065"/>
    </source>
</evidence>
<dbReference type="Proteomes" id="UP001211065">
    <property type="component" value="Unassembled WGS sequence"/>
</dbReference>
<evidence type="ECO:0000256" key="1">
    <source>
        <dbReference type="SAM" id="MobiDB-lite"/>
    </source>
</evidence>
<name>A0AAD5XVT2_9FUNG</name>
<organism evidence="2 3">
    <name type="scientific">Clydaea vesicula</name>
    <dbReference type="NCBI Taxonomy" id="447962"/>
    <lineage>
        <taxon>Eukaryota</taxon>
        <taxon>Fungi</taxon>
        <taxon>Fungi incertae sedis</taxon>
        <taxon>Chytridiomycota</taxon>
        <taxon>Chytridiomycota incertae sedis</taxon>
        <taxon>Chytridiomycetes</taxon>
        <taxon>Lobulomycetales</taxon>
        <taxon>Lobulomycetaceae</taxon>
        <taxon>Clydaea</taxon>
    </lineage>
</organism>
<comment type="caution">
    <text evidence="2">The sequence shown here is derived from an EMBL/GenBank/DDBJ whole genome shotgun (WGS) entry which is preliminary data.</text>
</comment>